<feature type="transmembrane region" description="Helical" evidence="1">
    <location>
        <begin position="12"/>
        <end position="29"/>
    </location>
</feature>
<name>A0ABQ3ILZ2_9PSEU</name>
<dbReference type="Pfam" id="PF19865">
    <property type="entry name" value="DUF6338"/>
    <property type="match status" value="1"/>
</dbReference>
<keyword evidence="3" id="KW-1185">Reference proteome</keyword>
<evidence type="ECO:0000313" key="2">
    <source>
        <dbReference type="EMBL" id="GHE83375.1"/>
    </source>
</evidence>
<organism evidence="2 3">
    <name type="scientific">Amycolatopsis deserti</name>
    <dbReference type="NCBI Taxonomy" id="185696"/>
    <lineage>
        <taxon>Bacteria</taxon>
        <taxon>Bacillati</taxon>
        <taxon>Actinomycetota</taxon>
        <taxon>Actinomycetes</taxon>
        <taxon>Pseudonocardiales</taxon>
        <taxon>Pseudonocardiaceae</taxon>
        <taxon>Amycolatopsis</taxon>
    </lineage>
</organism>
<evidence type="ECO:0000313" key="3">
    <source>
        <dbReference type="Proteomes" id="UP000605897"/>
    </source>
</evidence>
<dbReference type="RefSeq" id="WP_373300397.1">
    <property type="nucleotide sequence ID" value="NZ_BNAU01000001.1"/>
</dbReference>
<feature type="transmembrane region" description="Helical" evidence="1">
    <location>
        <begin position="93"/>
        <end position="116"/>
    </location>
</feature>
<protein>
    <submittedName>
        <fullName evidence="2">Uncharacterized protein</fullName>
    </submittedName>
</protein>
<reference evidence="3" key="1">
    <citation type="journal article" date="2019" name="Int. J. Syst. Evol. Microbiol.">
        <title>The Global Catalogue of Microorganisms (GCM) 10K type strain sequencing project: providing services to taxonomists for standard genome sequencing and annotation.</title>
        <authorList>
            <consortium name="The Broad Institute Genomics Platform"/>
            <consortium name="The Broad Institute Genome Sequencing Center for Infectious Disease"/>
            <person name="Wu L."/>
            <person name="Ma J."/>
        </authorList>
    </citation>
    <scope>NUCLEOTIDE SEQUENCE [LARGE SCALE GENOMIC DNA]</scope>
    <source>
        <strain evidence="3">CGMCC 4.7677</strain>
    </source>
</reference>
<comment type="caution">
    <text evidence="2">The sequence shown here is derived from an EMBL/GenBank/DDBJ whole genome shotgun (WGS) entry which is preliminary data.</text>
</comment>
<keyword evidence="1" id="KW-0472">Membrane</keyword>
<accession>A0ABQ3ILZ2</accession>
<sequence>MIPTVANTSYQLLTIVALLLPGVVFGSTLQRLRGPTPEDKDASTKILRAIAVGAGFDVIYALILGPLIVDLAKPTPGSANGILSAFARSPREVAFWTLILAGVIPALAAYVVHLQATIRENPQKKKSWARLWAAFQNTYRTVPTSWDYIAGVRGGCFVRIRLADGEYIGGWVGAESYVSGYPESRDIFISSQWAVNKDGVFLHKIEDTLGFYLAIPDGAVVEWVGRPKQRSVSAVAVGDKSGEQPKEQG</sequence>
<gene>
    <name evidence="2" type="ORF">GCM10017786_13070</name>
</gene>
<dbReference type="Proteomes" id="UP000605897">
    <property type="component" value="Unassembled WGS sequence"/>
</dbReference>
<keyword evidence="1" id="KW-0812">Transmembrane</keyword>
<dbReference type="InterPro" id="IPR045919">
    <property type="entry name" value="DUF6338"/>
</dbReference>
<evidence type="ECO:0000256" key="1">
    <source>
        <dbReference type="SAM" id="Phobius"/>
    </source>
</evidence>
<feature type="transmembrane region" description="Helical" evidence="1">
    <location>
        <begin position="49"/>
        <end position="69"/>
    </location>
</feature>
<keyword evidence="1" id="KW-1133">Transmembrane helix</keyword>
<proteinExistence type="predicted"/>
<dbReference type="EMBL" id="BNAU01000001">
    <property type="protein sequence ID" value="GHE83375.1"/>
    <property type="molecule type" value="Genomic_DNA"/>
</dbReference>